<dbReference type="Pfam" id="PF19516">
    <property type="entry name" value="DUF6049"/>
    <property type="match status" value="1"/>
</dbReference>
<keyword evidence="1" id="KW-0472">Membrane</keyword>
<dbReference type="EMBL" id="CAFBLD010000011">
    <property type="protein sequence ID" value="CAB4877192.1"/>
    <property type="molecule type" value="Genomic_DNA"/>
</dbReference>
<keyword evidence="1" id="KW-1133">Transmembrane helix</keyword>
<dbReference type="EMBL" id="CAFBOC010000001">
    <property type="protein sequence ID" value="CAB4967869.1"/>
    <property type="molecule type" value="Genomic_DNA"/>
</dbReference>
<name>A0A6J7E270_9ZZZZ</name>
<organism evidence="4">
    <name type="scientific">freshwater metagenome</name>
    <dbReference type="NCBI Taxonomy" id="449393"/>
    <lineage>
        <taxon>unclassified sequences</taxon>
        <taxon>metagenomes</taxon>
        <taxon>ecological metagenomes</taxon>
    </lineage>
</organism>
<keyword evidence="1" id="KW-0812">Transmembrane</keyword>
<proteinExistence type="predicted"/>
<evidence type="ECO:0000313" key="2">
    <source>
        <dbReference type="EMBL" id="CAB4336504.1"/>
    </source>
</evidence>
<evidence type="ECO:0000313" key="5">
    <source>
        <dbReference type="EMBL" id="CAB4967869.1"/>
    </source>
</evidence>
<evidence type="ECO:0000313" key="3">
    <source>
        <dbReference type="EMBL" id="CAB4827412.1"/>
    </source>
</evidence>
<gene>
    <name evidence="3" type="ORF">UFOPK3174_00730</name>
    <name evidence="4" type="ORF">UFOPK3328_01429</name>
    <name evidence="5" type="ORF">UFOPK3913_00021</name>
    <name evidence="2" type="ORF">UFOPK4107_00644</name>
</gene>
<evidence type="ECO:0000313" key="4">
    <source>
        <dbReference type="EMBL" id="CAB4877192.1"/>
    </source>
</evidence>
<sequence>MKLNRLTAIVLVLLFSFPIVLLSQNANAATPNTIFLIEPPHRDLSGKFIDEDLTAALQPTGRLGALVYFPPYRPRTWAIDPALIDDVLALPVDNLVSRAWLSQLKAITNYDNVTAVPYGHPIVSLATRLAPSELRYYSEASQKKLKAFLGNRVQIEVAVTWGASNDTIPAETIRTYTFNRRTLAVLSTVIPAEQLDSLRSSLATLLSSDISKSERLTLTQSADAAVIEQRHKLRIVSGKYRLTSAKEKLPITLVNDYATPITVTLDLQPINSRIQIGKVPPVSLAPKSKTQLSVPITVIASGTTAIVGSFINSHGDGISDSTVLTLNASVISPAVAWFTTGAAILLFLGAITQSVRRVRRART</sequence>
<accession>A0A6J7E270</accession>
<dbReference type="InterPro" id="IPR046112">
    <property type="entry name" value="DUF6049"/>
</dbReference>
<feature type="transmembrane region" description="Helical" evidence="1">
    <location>
        <begin position="334"/>
        <end position="352"/>
    </location>
</feature>
<dbReference type="EMBL" id="CAESAE010000003">
    <property type="protein sequence ID" value="CAB4336504.1"/>
    <property type="molecule type" value="Genomic_DNA"/>
</dbReference>
<evidence type="ECO:0000256" key="1">
    <source>
        <dbReference type="SAM" id="Phobius"/>
    </source>
</evidence>
<reference evidence="4" key="1">
    <citation type="submission" date="2020-05" db="EMBL/GenBank/DDBJ databases">
        <authorList>
            <person name="Chiriac C."/>
            <person name="Salcher M."/>
            <person name="Ghai R."/>
            <person name="Kavagutti S V."/>
        </authorList>
    </citation>
    <scope>NUCLEOTIDE SEQUENCE</scope>
</reference>
<protein>
    <submittedName>
        <fullName evidence="4">Unannotated protein</fullName>
    </submittedName>
</protein>
<dbReference type="AlphaFoldDB" id="A0A6J7E270"/>
<dbReference type="EMBL" id="CAFABH010000010">
    <property type="protein sequence ID" value="CAB4827412.1"/>
    <property type="molecule type" value="Genomic_DNA"/>
</dbReference>